<protein>
    <submittedName>
        <fullName evidence="5">Glycosyltransferase</fullName>
    </submittedName>
</protein>
<dbReference type="Pfam" id="PF00534">
    <property type="entry name" value="Glycos_transf_1"/>
    <property type="match status" value="1"/>
</dbReference>
<evidence type="ECO:0000313" key="5">
    <source>
        <dbReference type="EMBL" id="MCV7169070.1"/>
    </source>
</evidence>
<dbReference type="GO" id="GO:0016757">
    <property type="term" value="F:glycosyltransferase activity"/>
    <property type="evidence" value="ECO:0007669"/>
    <property type="project" value="UniProtKB-KW"/>
</dbReference>
<comment type="caution">
    <text evidence="5">The sequence shown here is derived from an EMBL/GenBank/DDBJ whole genome shotgun (WGS) entry which is preliminary data.</text>
</comment>
<dbReference type="InterPro" id="IPR001296">
    <property type="entry name" value="Glyco_trans_1"/>
</dbReference>
<evidence type="ECO:0000313" key="6">
    <source>
        <dbReference type="Proteomes" id="UP001140293"/>
    </source>
</evidence>
<evidence type="ECO:0000256" key="2">
    <source>
        <dbReference type="ARBA" id="ARBA00022679"/>
    </source>
</evidence>
<sequence length="387" mass="42581">MTPTVLINAGPWLTVPPVGYGGIENIIATLIPELRLRGVRVVLATVGQSTIDVDEQIHVFDEPQFAHLAEPYNDVVGVAAAHLQRIAAELRCRSDIDLVHDHMEVLGPSMLATMGADRPTVLHTLHWDLTKHRAFYRGFGRHDRFHVNGVSAEQLRRAPDALRHHSLGHIHLATPLAHHATRRPAPAGNGHLVLVARINRRKGQHIAARLAQRFGWELVLAGPIGPFTTPEQLSAQPNADRCADVRYWRDEVAPYVDGERVRWIGNVTGDDRDHLVSTALATLFPVCWDEPGGTAVIESMALGTPVVGYRRGCLPELVEPGTGLLAEFGDEAALARLVTEVDSIDPAHCRAVAERRFAPDVMASAYLELYEQCIEDSAARSRPRLYA</sequence>
<keyword evidence="2" id="KW-0808">Transferase</keyword>
<reference evidence="5" key="2">
    <citation type="journal article" date="2022" name="BMC Genomics">
        <title>Comparative genome analysis of mycobacteria focusing on tRNA and non-coding RNA.</title>
        <authorList>
            <person name="Behra P.R.K."/>
            <person name="Pettersson B.M.F."/>
            <person name="Ramesh M."/>
            <person name="Das S."/>
            <person name="Dasgupta S."/>
            <person name="Kirsebom L.A."/>
        </authorList>
    </citation>
    <scope>NUCLEOTIDE SEQUENCE</scope>
    <source>
        <strain evidence="5">DSM 44615</strain>
    </source>
</reference>
<reference evidence="5" key="1">
    <citation type="submission" date="2020-07" db="EMBL/GenBank/DDBJ databases">
        <authorList>
            <person name="Pettersson B.M.F."/>
            <person name="Behra P.R.K."/>
            <person name="Ramesh M."/>
            <person name="Das S."/>
            <person name="Dasgupta S."/>
            <person name="Kirsebom L.A."/>
        </authorList>
    </citation>
    <scope>NUCLEOTIDE SEQUENCE</scope>
    <source>
        <strain evidence="5">DSM 44615</strain>
    </source>
</reference>
<dbReference type="RefSeq" id="WP_264011257.1">
    <property type="nucleotide sequence ID" value="NZ_JACKSJ010000025.1"/>
</dbReference>
<accession>A0A9X2YJ30</accession>
<evidence type="ECO:0000256" key="1">
    <source>
        <dbReference type="ARBA" id="ARBA00022676"/>
    </source>
</evidence>
<proteinExistence type="predicted"/>
<keyword evidence="1" id="KW-0328">Glycosyltransferase</keyword>
<name>A0A9X2YJ30_9MYCO</name>
<dbReference type="Gene3D" id="3.40.50.2000">
    <property type="entry name" value="Glycogen Phosphorylase B"/>
    <property type="match status" value="2"/>
</dbReference>
<dbReference type="Proteomes" id="UP001140293">
    <property type="component" value="Unassembled WGS sequence"/>
</dbReference>
<feature type="domain" description="Glycosyl transferase family 1" evidence="3">
    <location>
        <begin position="192"/>
        <end position="341"/>
    </location>
</feature>
<feature type="domain" description="Glycosyltransferase subfamily 4-like N-terminal" evidence="4">
    <location>
        <begin position="20"/>
        <end position="138"/>
    </location>
</feature>
<dbReference type="InterPro" id="IPR028098">
    <property type="entry name" value="Glyco_trans_4-like_N"/>
</dbReference>
<gene>
    <name evidence="5" type="ORF">H7I41_03915</name>
</gene>
<evidence type="ECO:0000259" key="3">
    <source>
        <dbReference type="Pfam" id="PF00534"/>
    </source>
</evidence>
<dbReference type="AlphaFoldDB" id="A0A9X2YJ30"/>
<dbReference type="EMBL" id="JACKSJ010000025">
    <property type="protein sequence ID" value="MCV7169070.1"/>
    <property type="molecule type" value="Genomic_DNA"/>
</dbReference>
<keyword evidence="6" id="KW-1185">Reference proteome</keyword>
<organism evidence="5 6">
    <name type="scientific">[Mycobacterium] manitobense</name>
    <dbReference type="NCBI Taxonomy" id="190147"/>
    <lineage>
        <taxon>Bacteria</taxon>
        <taxon>Bacillati</taxon>
        <taxon>Actinomycetota</taxon>
        <taxon>Actinomycetes</taxon>
        <taxon>Mycobacteriales</taxon>
        <taxon>Mycobacteriaceae</taxon>
        <taxon>Mycolicibacterium</taxon>
    </lineage>
</organism>
<dbReference type="SUPFAM" id="SSF53756">
    <property type="entry name" value="UDP-Glycosyltransferase/glycogen phosphorylase"/>
    <property type="match status" value="1"/>
</dbReference>
<evidence type="ECO:0000259" key="4">
    <source>
        <dbReference type="Pfam" id="PF13439"/>
    </source>
</evidence>
<dbReference type="Pfam" id="PF13439">
    <property type="entry name" value="Glyco_transf_4"/>
    <property type="match status" value="1"/>
</dbReference>
<dbReference type="PANTHER" id="PTHR12526">
    <property type="entry name" value="GLYCOSYLTRANSFERASE"/>
    <property type="match status" value="1"/>
</dbReference>